<feature type="transmembrane region" description="Helical" evidence="1">
    <location>
        <begin position="28"/>
        <end position="47"/>
    </location>
</feature>
<reference evidence="3 4" key="1">
    <citation type="submission" date="2016-10" db="EMBL/GenBank/DDBJ databases">
        <authorList>
            <person name="de Groot N.N."/>
        </authorList>
    </citation>
    <scope>NUCLEOTIDE SEQUENCE [LARGE SCALE GENOMIC DNA]</scope>
    <source>
        <strain evidence="3 4">CGMCC 1.11147</strain>
    </source>
</reference>
<keyword evidence="1" id="KW-0812">Transmembrane</keyword>
<gene>
    <name evidence="3" type="ORF">SAMN05192576_3097</name>
</gene>
<sequence length="387" mass="40106">MTTLSEAWPAAEPTAAARGGGLRRHRSTLVIVLGLLAAVAVVVWSAGGPRTYEPLDPANPDADGAQAVARVLDDEGVDLIVARGADELDRADIGAGTTVVVTSTGSLGASTVARLLEQAGDARLVLIEPPQAVTTEVGLDGFPSSDPLGGGRDAACDDPTYDGLELEVDDALSYPGGSGCFTNELGESVLVERDGVVVFGAGDALTNDQVLRGDNAAVVLRLLGQDQRLVWYVAQVDDLVGDDGVSLGSLLPDFVEPGVWLLGISVVGVALWRGRRLGRLSSEPLPVVVKAIETTQSRGRLYRKAGDRAHAADALRRAARAGAADRLGLGSTADDPALVRDVARHVGRPESDVDALIGPHAPPPATDAALIALATDLAELDREVRRT</sequence>
<dbReference type="Pfam" id="PF14258">
    <property type="entry name" value="DUF4350"/>
    <property type="match status" value="1"/>
</dbReference>
<keyword evidence="1" id="KW-1133">Transmembrane helix</keyword>
<dbReference type="RefSeq" id="WP_091025707.1">
    <property type="nucleotide sequence ID" value="NZ_BKAE01000018.1"/>
</dbReference>
<accession>A0A1H0FP78</accession>
<name>A0A1H0FP78_9ACTN</name>
<dbReference type="EMBL" id="FNIC01000005">
    <property type="protein sequence ID" value="SDN96440.1"/>
    <property type="molecule type" value="Genomic_DNA"/>
</dbReference>
<keyword evidence="4" id="KW-1185">Reference proteome</keyword>
<proteinExistence type="predicted"/>
<keyword evidence="1" id="KW-0472">Membrane</keyword>
<evidence type="ECO:0000256" key="1">
    <source>
        <dbReference type="SAM" id="Phobius"/>
    </source>
</evidence>
<protein>
    <recommendedName>
        <fullName evidence="2">DUF4350 domain-containing protein</fullName>
    </recommendedName>
</protein>
<dbReference type="Proteomes" id="UP000199004">
    <property type="component" value="Unassembled WGS sequence"/>
</dbReference>
<evidence type="ECO:0000313" key="3">
    <source>
        <dbReference type="EMBL" id="SDN96440.1"/>
    </source>
</evidence>
<dbReference type="AlphaFoldDB" id="A0A1H0FP78"/>
<feature type="domain" description="DUF4350" evidence="2">
    <location>
        <begin position="57"/>
        <end position="223"/>
    </location>
</feature>
<evidence type="ECO:0000259" key="2">
    <source>
        <dbReference type="Pfam" id="PF14258"/>
    </source>
</evidence>
<dbReference type="STRING" id="1005944.SAMN05192576_3097"/>
<evidence type="ECO:0000313" key="4">
    <source>
        <dbReference type="Proteomes" id="UP000199004"/>
    </source>
</evidence>
<organism evidence="3 4">
    <name type="scientific">Nocardioides szechwanensis</name>
    <dbReference type="NCBI Taxonomy" id="1005944"/>
    <lineage>
        <taxon>Bacteria</taxon>
        <taxon>Bacillati</taxon>
        <taxon>Actinomycetota</taxon>
        <taxon>Actinomycetes</taxon>
        <taxon>Propionibacteriales</taxon>
        <taxon>Nocardioidaceae</taxon>
        <taxon>Nocardioides</taxon>
    </lineage>
</organism>
<dbReference type="InterPro" id="IPR025646">
    <property type="entry name" value="DUF4350"/>
</dbReference>
<dbReference type="OrthoDB" id="5241668at2"/>